<keyword evidence="8" id="KW-1133">Transmembrane helix</keyword>
<protein>
    <recommendedName>
        <fullName evidence="3">acid phosphatase</fullName>
        <ecNumber evidence="3">3.1.3.2</ecNumber>
    </recommendedName>
</protein>
<proteinExistence type="inferred from homology"/>
<dbReference type="PANTHER" id="PTHR11567">
    <property type="entry name" value="ACID PHOSPHATASE-RELATED"/>
    <property type="match status" value="1"/>
</dbReference>
<gene>
    <name evidence="10" type="ORF">PHYEVI_LOCUS7808</name>
</gene>
<dbReference type="PROSITE" id="PS00778">
    <property type="entry name" value="HIS_ACID_PHOSPHAT_2"/>
    <property type="match status" value="1"/>
</dbReference>
<evidence type="ECO:0000256" key="9">
    <source>
        <dbReference type="SAM" id="SignalP"/>
    </source>
</evidence>
<keyword evidence="5" id="KW-0378">Hydrolase</keyword>
<dbReference type="EC" id="3.1.3.2" evidence="3"/>
<comment type="similarity">
    <text evidence="2">Belongs to the histidine acid phosphatase family.</text>
</comment>
<feature type="chain" id="PRO_5040456797" description="acid phosphatase" evidence="9">
    <location>
        <begin position="19"/>
        <end position="414"/>
    </location>
</feature>
<evidence type="ECO:0000256" key="1">
    <source>
        <dbReference type="ARBA" id="ARBA00000032"/>
    </source>
</evidence>
<keyword evidence="6" id="KW-1015">Disulfide bond</keyword>
<feature type="signal peptide" evidence="9">
    <location>
        <begin position="1"/>
        <end position="18"/>
    </location>
</feature>
<dbReference type="SUPFAM" id="SSF53254">
    <property type="entry name" value="Phosphoglycerate mutase-like"/>
    <property type="match status" value="1"/>
</dbReference>
<evidence type="ECO:0000256" key="3">
    <source>
        <dbReference type="ARBA" id="ARBA00012646"/>
    </source>
</evidence>
<evidence type="ECO:0000256" key="7">
    <source>
        <dbReference type="ARBA" id="ARBA00023180"/>
    </source>
</evidence>
<keyword evidence="7" id="KW-0325">Glycoprotein</keyword>
<reference evidence="10" key="1">
    <citation type="submission" date="2022-01" db="EMBL/GenBank/DDBJ databases">
        <authorList>
            <person name="King R."/>
        </authorList>
    </citation>
    <scope>NUCLEOTIDE SEQUENCE</scope>
</reference>
<evidence type="ECO:0000256" key="6">
    <source>
        <dbReference type="ARBA" id="ARBA00023157"/>
    </source>
</evidence>
<keyword evidence="8" id="KW-0812">Transmembrane</keyword>
<dbReference type="EMBL" id="OU900097">
    <property type="protein sequence ID" value="CAG9861469.1"/>
    <property type="molecule type" value="Genomic_DNA"/>
</dbReference>
<dbReference type="InterPro" id="IPR000560">
    <property type="entry name" value="His_Pase_clade-2"/>
</dbReference>
<dbReference type="OrthoDB" id="5821688at2759"/>
<comment type="catalytic activity">
    <reaction evidence="1">
        <text>a phosphate monoester + H2O = an alcohol + phosphate</text>
        <dbReference type="Rhea" id="RHEA:15017"/>
        <dbReference type="ChEBI" id="CHEBI:15377"/>
        <dbReference type="ChEBI" id="CHEBI:30879"/>
        <dbReference type="ChEBI" id="CHEBI:43474"/>
        <dbReference type="ChEBI" id="CHEBI:67140"/>
        <dbReference type="EC" id="3.1.3.2"/>
    </reaction>
</comment>
<name>A0A9N9TVV6_PHYSR</name>
<dbReference type="PROSITE" id="PS00616">
    <property type="entry name" value="HIS_ACID_PHOSPHAT_1"/>
    <property type="match status" value="1"/>
</dbReference>
<evidence type="ECO:0000313" key="10">
    <source>
        <dbReference type="EMBL" id="CAG9861469.1"/>
    </source>
</evidence>
<keyword evidence="11" id="KW-1185">Reference proteome</keyword>
<dbReference type="Pfam" id="PF00328">
    <property type="entry name" value="His_Phos_2"/>
    <property type="match status" value="1"/>
</dbReference>
<feature type="transmembrane region" description="Helical" evidence="8">
    <location>
        <begin position="370"/>
        <end position="394"/>
    </location>
</feature>
<keyword evidence="4 9" id="KW-0732">Signal</keyword>
<evidence type="ECO:0000256" key="2">
    <source>
        <dbReference type="ARBA" id="ARBA00005375"/>
    </source>
</evidence>
<organism evidence="10 11">
    <name type="scientific">Phyllotreta striolata</name>
    <name type="common">Striped flea beetle</name>
    <name type="synonym">Crioceris striolata</name>
    <dbReference type="NCBI Taxonomy" id="444603"/>
    <lineage>
        <taxon>Eukaryota</taxon>
        <taxon>Metazoa</taxon>
        <taxon>Ecdysozoa</taxon>
        <taxon>Arthropoda</taxon>
        <taxon>Hexapoda</taxon>
        <taxon>Insecta</taxon>
        <taxon>Pterygota</taxon>
        <taxon>Neoptera</taxon>
        <taxon>Endopterygota</taxon>
        <taxon>Coleoptera</taxon>
        <taxon>Polyphaga</taxon>
        <taxon>Cucujiformia</taxon>
        <taxon>Chrysomeloidea</taxon>
        <taxon>Chrysomelidae</taxon>
        <taxon>Galerucinae</taxon>
        <taxon>Alticini</taxon>
        <taxon>Phyllotreta</taxon>
    </lineage>
</organism>
<evidence type="ECO:0000256" key="5">
    <source>
        <dbReference type="ARBA" id="ARBA00022801"/>
    </source>
</evidence>
<dbReference type="CDD" id="cd07061">
    <property type="entry name" value="HP_HAP_like"/>
    <property type="match status" value="1"/>
</dbReference>
<evidence type="ECO:0000256" key="8">
    <source>
        <dbReference type="SAM" id="Phobius"/>
    </source>
</evidence>
<dbReference type="GO" id="GO:0003993">
    <property type="term" value="F:acid phosphatase activity"/>
    <property type="evidence" value="ECO:0007669"/>
    <property type="project" value="UniProtKB-EC"/>
</dbReference>
<dbReference type="Gene3D" id="3.40.50.1240">
    <property type="entry name" value="Phosphoglycerate mutase-like"/>
    <property type="match status" value="1"/>
</dbReference>
<dbReference type="Proteomes" id="UP001153712">
    <property type="component" value="Chromosome 4"/>
</dbReference>
<dbReference type="InterPro" id="IPR033379">
    <property type="entry name" value="Acid_Pase_AS"/>
</dbReference>
<dbReference type="AlphaFoldDB" id="A0A9N9TVV6"/>
<evidence type="ECO:0000256" key="4">
    <source>
        <dbReference type="ARBA" id="ARBA00022729"/>
    </source>
</evidence>
<sequence>MAQLYFWLLLNLVIVVKGADDQLEAVIVIFRHGDRTPIKPYPNDPYKDKSYWPVGFGQLTNEGKQRHYQLGRWLRSRYDGFLPSTYSENDIYVRSTDIDRTLMSAEANLAGLYPPTSSQTWNPDLKWEPIPVHTEPQKTDALLAMKKPCPKYDKLYKQVMKSDYFRNISHQNHDLYAYLTKHSGEVISDIPTLQFLHNNLFIETLFNYTLPDWATKVYPGKLEPWANLAFAMDTFTKDLARLKTGLLMNHIVTFFRNHTINAPETRKFLMLSGHDTTIANVLNTLGAFQYHCPPYASTIIFELRTRLNGQHYVNVLYKNSTDPRPINVRNCDVDCDFDDFVDKLKPYALSLDQWEMECRIRWAFVWPLTFQWNIILICSLITVILLLSAVIVGIRKNRKENDNNYIQLPNEEYA</sequence>
<dbReference type="InterPro" id="IPR029033">
    <property type="entry name" value="His_PPase_superfam"/>
</dbReference>
<evidence type="ECO:0000313" key="11">
    <source>
        <dbReference type="Proteomes" id="UP001153712"/>
    </source>
</evidence>
<dbReference type="InterPro" id="IPR050645">
    <property type="entry name" value="Histidine_acid_phosphatase"/>
</dbReference>
<keyword evidence="8" id="KW-0472">Membrane</keyword>
<accession>A0A9N9TVV6</accession>
<dbReference type="PANTHER" id="PTHR11567:SF211">
    <property type="entry name" value="PROSTATIC ACID PHOSPHATASE"/>
    <property type="match status" value="1"/>
</dbReference>